<accession>A0A1G2PZN3</accession>
<sequence>MPNKKKIIFSATAPSGNIHIGNYIGAIKQWAELQNTGEHQNIFCVVDEHAITTPQEPAKLRSKILEVFTLYLALGIDPEKSIIFVQSSVSEHTELAWILNTITPIGELERMTQFKDKSQKQKSVLAGLLNYPTLMAADILLYKTNLVPIGEDQLQHIELTRMIARKFNSTFGETFAIPEPFINKEGKRIMGLDDPLKKMSKSAENPKNYIALLDSPETIREKIKAAVTDSASEIKYDMENKPAISNLLTIYSLFSRKTIAELEKEYDGKNYSVFKNDLAEIIIEGLSPIQKKYKELSANPDYIKKVLRNGAEKAKTIASQTMSEVRSKIGFLEI</sequence>
<evidence type="ECO:0000313" key="11">
    <source>
        <dbReference type="Proteomes" id="UP000177649"/>
    </source>
</evidence>
<comment type="function">
    <text evidence="8">Catalyzes the attachment of tryptophan to tRNA(Trp).</text>
</comment>
<dbReference type="GO" id="GO:0005524">
    <property type="term" value="F:ATP binding"/>
    <property type="evidence" value="ECO:0007669"/>
    <property type="project" value="UniProtKB-UniRule"/>
</dbReference>
<comment type="similarity">
    <text evidence="1 8 9">Belongs to the class-I aminoacyl-tRNA synthetase family.</text>
</comment>
<keyword evidence="6 8" id="KW-0030">Aminoacyl-tRNA synthetase</keyword>
<feature type="binding site" evidence="8">
    <location>
        <begin position="21"/>
        <end position="22"/>
    </location>
    <ligand>
        <name>ATP</name>
        <dbReference type="ChEBI" id="CHEBI:30616"/>
    </ligand>
</feature>
<organism evidence="10 11">
    <name type="scientific">Candidatus Terrybacteria bacterium RIFCSPLOWO2_02_42_20</name>
    <dbReference type="NCBI Taxonomy" id="1802370"/>
    <lineage>
        <taxon>Bacteria</taxon>
        <taxon>Candidatus Terryibacteriota</taxon>
    </lineage>
</organism>
<dbReference type="HAMAP" id="MF_00140_B">
    <property type="entry name" value="Trp_tRNA_synth_B"/>
    <property type="match status" value="1"/>
</dbReference>
<keyword evidence="2 8" id="KW-0436">Ligase</keyword>
<evidence type="ECO:0000313" key="10">
    <source>
        <dbReference type="EMBL" id="OHA53804.1"/>
    </source>
</evidence>
<dbReference type="InterPro" id="IPR001412">
    <property type="entry name" value="aa-tRNA-synth_I_CS"/>
</dbReference>
<proteinExistence type="inferred from homology"/>
<dbReference type="STRING" id="1802370.A2Z62_01860"/>
<dbReference type="CDD" id="cd00806">
    <property type="entry name" value="TrpRS_core"/>
    <property type="match status" value="1"/>
</dbReference>
<dbReference type="SUPFAM" id="SSF52374">
    <property type="entry name" value="Nucleotidylyl transferase"/>
    <property type="match status" value="1"/>
</dbReference>
<feature type="binding site" evidence="8">
    <location>
        <begin position="198"/>
        <end position="202"/>
    </location>
    <ligand>
        <name>ATP</name>
        <dbReference type="ChEBI" id="CHEBI:30616"/>
    </ligand>
</feature>
<evidence type="ECO:0000256" key="4">
    <source>
        <dbReference type="ARBA" id="ARBA00022840"/>
    </source>
</evidence>
<feature type="binding site" evidence="8">
    <location>
        <position position="138"/>
    </location>
    <ligand>
        <name>L-tryptophan</name>
        <dbReference type="ChEBI" id="CHEBI:57912"/>
    </ligand>
</feature>
<comment type="caution">
    <text evidence="10">The sequence shown here is derived from an EMBL/GenBank/DDBJ whole genome shotgun (WGS) entry which is preliminary data.</text>
</comment>
<protein>
    <recommendedName>
        <fullName evidence="8">Tryptophan--tRNA ligase</fullName>
        <ecNumber evidence="8">6.1.1.2</ecNumber>
    </recommendedName>
    <alternativeName>
        <fullName evidence="8">Tryptophanyl-tRNA synthetase</fullName>
        <shortName evidence="8">TrpRS</shortName>
    </alternativeName>
</protein>
<evidence type="ECO:0000256" key="7">
    <source>
        <dbReference type="ARBA" id="ARBA00049929"/>
    </source>
</evidence>
<dbReference type="InterPro" id="IPR002305">
    <property type="entry name" value="aa-tRNA-synth_Ic"/>
</dbReference>
<comment type="catalytic activity">
    <reaction evidence="7 8">
        <text>tRNA(Trp) + L-tryptophan + ATP = L-tryptophyl-tRNA(Trp) + AMP + diphosphate + H(+)</text>
        <dbReference type="Rhea" id="RHEA:24080"/>
        <dbReference type="Rhea" id="RHEA-COMP:9671"/>
        <dbReference type="Rhea" id="RHEA-COMP:9705"/>
        <dbReference type="ChEBI" id="CHEBI:15378"/>
        <dbReference type="ChEBI" id="CHEBI:30616"/>
        <dbReference type="ChEBI" id="CHEBI:33019"/>
        <dbReference type="ChEBI" id="CHEBI:57912"/>
        <dbReference type="ChEBI" id="CHEBI:78442"/>
        <dbReference type="ChEBI" id="CHEBI:78535"/>
        <dbReference type="ChEBI" id="CHEBI:456215"/>
        <dbReference type="EC" id="6.1.1.2"/>
    </reaction>
</comment>
<dbReference type="PRINTS" id="PR01039">
    <property type="entry name" value="TRNASYNTHTRP"/>
</dbReference>
<evidence type="ECO:0000256" key="9">
    <source>
        <dbReference type="RuleBase" id="RU363036"/>
    </source>
</evidence>
<name>A0A1G2PZN3_9BACT</name>
<gene>
    <name evidence="8" type="primary">trpS</name>
    <name evidence="10" type="ORF">A2Z62_01860</name>
</gene>
<evidence type="ECO:0000256" key="6">
    <source>
        <dbReference type="ARBA" id="ARBA00023146"/>
    </source>
</evidence>
<dbReference type="PROSITE" id="PS00178">
    <property type="entry name" value="AA_TRNA_LIGASE_I"/>
    <property type="match status" value="1"/>
</dbReference>
<feature type="binding site" evidence="8">
    <location>
        <begin position="150"/>
        <end position="152"/>
    </location>
    <ligand>
        <name>ATP</name>
        <dbReference type="ChEBI" id="CHEBI:30616"/>
    </ligand>
</feature>
<dbReference type="FunFam" id="1.10.240.10:FF:000002">
    <property type="entry name" value="Tryptophan--tRNA ligase"/>
    <property type="match status" value="1"/>
</dbReference>
<evidence type="ECO:0000256" key="2">
    <source>
        <dbReference type="ARBA" id="ARBA00022598"/>
    </source>
</evidence>
<dbReference type="InterPro" id="IPR050203">
    <property type="entry name" value="Trp-tRNA_synthetase"/>
</dbReference>
<dbReference type="GO" id="GO:0005829">
    <property type="term" value="C:cytosol"/>
    <property type="evidence" value="ECO:0007669"/>
    <property type="project" value="TreeGrafter"/>
</dbReference>
<dbReference type="PANTHER" id="PTHR43766:SF1">
    <property type="entry name" value="TRYPTOPHAN--TRNA LIGASE, MITOCHONDRIAL"/>
    <property type="match status" value="1"/>
</dbReference>
<dbReference type="Proteomes" id="UP000177649">
    <property type="component" value="Unassembled WGS sequence"/>
</dbReference>
<reference evidence="10 11" key="1">
    <citation type="journal article" date="2016" name="Nat. Commun.">
        <title>Thousands of microbial genomes shed light on interconnected biogeochemical processes in an aquifer system.</title>
        <authorList>
            <person name="Anantharaman K."/>
            <person name="Brown C.T."/>
            <person name="Hug L.A."/>
            <person name="Sharon I."/>
            <person name="Castelle C.J."/>
            <person name="Probst A.J."/>
            <person name="Thomas B.C."/>
            <person name="Singh A."/>
            <person name="Wilkins M.J."/>
            <person name="Karaoz U."/>
            <person name="Brodie E.L."/>
            <person name="Williams K.H."/>
            <person name="Hubbard S.S."/>
            <person name="Banfield J.F."/>
        </authorList>
    </citation>
    <scope>NUCLEOTIDE SEQUENCE [LARGE SCALE GENOMIC DNA]</scope>
</reference>
<dbReference type="Pfam" id="PF00579">
    <property type="entry name" value="tRNA-synt_1b"/>
    <property type="match status" value="1"/>
</dbReference>
<dbReference type="InterPro" id="IPR002306">
    <property type="entry name" value="Trp-tRNA-ligase"/>
</dbReference>
<keyword evidence="4 8" id="KW-0067">ATP-binding</keyword>
<feature type="binding site" evidence="8">
    <location>
        <position position="189"/>
    </location>
    <ligand>
        <name>ATP</name>
        <dbReference type="ChEBI" id="CHEBI:30616"/>
    </ligand>
</feature>
<dbReference type="PANTHER" id="PTHR43766">
    <property type="entry name" value="TRYPTOPHAN--TRNA LIGASE, MITOCHONDRIAL"/>
    <property type="match status" value="1"/>
</dbReference>
<dbReference type="EC" id="6.1.1.2" evidence="8"/>
<dbReference type="InterPro" id="IPR014729">
    <property type="entry name" value="Rossmann-like_a/b/a_fold"/>
</dbReference>
<keyword evidence="3 8" id="KW-0547">Nucleotide-binding</keyword>
<evidence type="ECO:0000256" key="1">
    <source>
        <dbReference type="ARBA" id="ARBA00005594"/>
    </source>
</evidence>
<dbReference type="NCBIfam" id="TIGR00233">
    <property type="entry name" value="trpS"/>
    <property type="match status" value="1"/>
</dbReference>
<feature type="short sequence motif" description="'KMSKS' region" evidence="8">
    <location>
        <begin position="198"/>
        <end position="202"/>
    </location>
</feature>
<comment type="subunit">
    <text evidence="8">Homodimer.</text>
</comment>
<evidence type="ECO:0000256" key="8">
    <source>
        <dbReference type="HAMAP-Rule" id="MF_00140"/>
    </source>
</evidence>
<keyword evidence="5 8" id="KW-0648">Protein biosynthesis</keyword>
<evidence type="ECO:0000256" key="3">
    <source>
        <dbReference type="ARBA" id="ARBA00022741"/>
    </source>
</evidence>
<dbReference type="InterPro" id="IPR024109">
    <property type="entry name" value="Trp-tRNA-ligase_bac-type"/>
</dbReference>
<evidence type="ECO:0000256" key="5">
    <source>
        <dbReference type="ARBA" id="ARBA00022917"/>
    </source>
</evidence>
<keyword evidence="8" id="KW-0963">Cytoplasm</keyword>
<comment type="caution">
    <text evidence="8">Lacks conserved residue(s) required for the propagation of feature annotation.</text>
</comment>
<dbReference type="EMBL" id="MHTA01000029">
    <property type="protein sequence ID" value="OHA53804.1"/>
    <property type="molecule type" value="Genomic_DNA"/>
</dbReference>
<dbReference type="AlphaFoldDB" id="A0A1G2PZN3"/>
<comment type="subcellular location">
    <subcellularLocation>
        <location evidence="8">Cytoplasm</location>
    </subcellularLocation>
</comment>
<dbReference type="GO" id="GO:0004830">
    <property type="term" value="F:tryptophan-tRNA ligase activity"/>
    <property type="evidence" value="ECO:0007669"/>
    <property type="project" value="UniProtKB-UniRule"/>
</dbReference>
<dbReference type="Gene3D" id="3.40.50.620">
    <property type="entry name" value="HUPs"/>
    <property type="match status" value="1"/>
</dbReference>
<dbReference type="GO" id="GO:0006436">
    <property type="term" value="P:tryptophanyl-tRNA aminoacylation"/>
    <property type="evidence" value="ECO:0007669"/>
    <property type="project" value="UniProtKB-UniRule"/>
</dbReference>
<dbReference type="Gene3D" id="1.10.240.10">
    <property type="entry name" value="Tyrosyl-Transfer RNA Synthetase"/>
    <property type="match status" value="1"/>
</dbReference>
<feature type="short sequence motif" description="'HIGH' region" evidence="8">
    <location>
        <begin position="14"/>
        <end position="22"/>
    </location>
</feature>